<comment type="caution">
    <text evidence="2">The sequence shown here is derived from an EMBL/GenBank/DDBJ whole genome shotgun (WGS) entry which is preliminary data.</text>
</comment>
<organism evidence="2 3">
    <name type="scientific">Clarias magur</name>
    <name type="common">Asian catfish</name>
    <name type="synonym">Macropteronotus magur</name>
    <dbReference type="NCBI Taxonomy" id="1594786"/>
    <lineage>
        <taxon>Eukaryota</taxon>
        <taxon>Metazoa</taxon>
        <taxon>Chordata</taxon>
        <taxon>Craniata</taxon>
        <taxon>Vertebrata</taxon>
        <taxon>Euteleostomi</taxon>
        <taxon>Actinopterygii</taxon>
        <taxon>Neopterygii</taxon>
        <taxon>Teleostei</taxon>
        <taxon>Ostariophysi</taxon>
        <taxon>Siluriformes</taxon>
        <taxon>Clariidae</taxon>
        <taxon>Clarias</taxon>
    </lineage>
</organism>
<proteinExistence type="predicted"/>
<evidence type="ECO:0000256" key="1">
    <source>
        <dbReference type="SAM" id="MobiDB-lite"/>
    </source>
</evidence>
<feature type="compositionally biased region" description="Polar residues" evidence="1">
    <location>
        <begin position="1"/>
        <end position="14"/>
    </location>
</feature>
<feature type="region of interest" description="Disordered" evidence="1">
    <location>
        <begin position="1"/>
        <end position="29"/>
    </location>
</feature>
<feature type="non-terminal residue" evidence="2">
    <location>
        <position position="1"/>
    </location>
</feature>
<dbReference type="Proteomes" id="UP000727407">
    <property type="component" value="Unassembled WGS sequence"/>
</dbReference>
<evidence type="ECO:0000313" key="3">
    <source>
        <dbReference type="Proteomes" id="UP000727407"/>
    </source>
</evidence>
<keyword evidence="3" id="KW-1185">Reference proteome</keyword>
<gene>
    <name evidence="2" type="ORF">DAT39_023520</name>
</gene>
<dbReference type="EMBL" id="QNUK01001926">
    <property type="protein sequence ID" value="KAF5879978.1"/>
    <property type="molecule type" value="Genomic_DNA"/>
</dbReference>
<sequence>STTQMASTRRQQSGHWPGDPMDPKAQHARVPTSCVNSPFVLGCLKRSVVSRILRRAEYASRCLLYGRKFQQRALMVQACCLLSVQPVSVLGQARSLPGTVLILSLVNIAHTIKIMIRPQARKQNT</sequence>
<name>A0A8J4TBZ0_CLAMG</name>
<dbReference type="AlphaFoldDB" id="A0A8J4TBZ0"/>
<protein>
    <submittedName>
        <fullName evidence="2">Uncharacterized protein</fullName>
    </submittedName>
</protein>
<evidence type="ECO:0000313" key="2">
    <source>
        <dbReference type="EMBL" id="KAF5879978.1"/>
    </source>
</evidence>
<reference evidence="2" key="1">
    <citation type="submission" date="2020-07" db="EMBL/GenBank/DDBJ databases">
        <title>Clarias magur genome sequencing, assembly and annotation.</title>
        <authorList>
            <person name="Kushwaha B."/>
            <person name="Kumar R."/>
            <person name="Das P."/>
            <person name="Joshi C.G."/>
            <person name="Kumar D."/>
            <person name="Nagpure N.S."/>
            <person name="Pandey M."/>
            <person name="Agarwal S."/>
            <person name="Srivastava S."/>
            <person name="Singh M."/>
            <person name="Sahoo L."/>
            <person name="Jayasankar P."/>
            <person name="Meher P.K."/>
            <person name="Koringa P.G."/>
            <person name="Iquebal M.A."/>
            <person name="Das S.P."/>
            <person name="Bit A."/>
            <person name="Patnaik S."/>
            <person name="Patel N."/>
            <person name="Shah T.M."/>
            <person name="Hinsu A."/>
            <person name="Jena J.K."/>
        </authorList>
    </citation>
    <scope>NUCLEOTIDE SEQUENCE</scope>
    <source>
        <strain evidence="2">CIFAMagur01</strain>
        <tissue evidence="2">Testis</tissue>
    </source>
</reference>
<accession>A0A8J4TBZ0</accession>